<dbReference type="Proteomes" id="UP000289555">
    <property type="component" value="Chromosome"/>
</dbReference>
<keyword evidence="5" id="KW-0443">Lipid metabolism</keyword>
<dbReference type="EMBL" id="AP019416">
    <property type="protein sequence ID" value="BBI52794.1"/>
    <property type="molecule type" value="Genomic_DNA"/>
</dbReference>
<protein>
    <recommendedName>
        <fullName evidence="8">Cyclopropane-fatty-acyl-phospholipid synthase</fullName>
    </recommendedName>
</protein>
<dbReference type="Gene3D" id="3.40.50.150">
    <property type="entry name" value="Vaccinia Virus protein VP39"/>
    <property type="match status" value="1"/>
</dbReference>
<dbReference type="Pfam" id="PF02353">
    <property type="entry name" value="CMAS"/>
    <property type="match status" value="1"/>
</dbReference>
<reference evidence="7" key="1">
    <citation type="journal article" date="2019" name="Microbiol. Resour. Announc.">
        <title>Complete Genome Sequence of Halomonas olivaria, a Moderately Halophilic Bacterium Isolated from Olive Processing Effluents, Obtained by Nanopore Sequencing.</title>
        <authorList>
            <person name="Nagata S."/>
            <person name="Ii K.M."/>
            <person name="Tsukimi T."/>
            <person name="Miura M.C."/>
            <person name="Galipon J."/>
            <person name="Arakawa K."/>
        </authorList>
    </citation>
    <scope>NUCLEOTIDE SEQUENCE [LARGE SCALE GENOMIC DNA]</scope>
    <source>
        <strain evidence="7">TYRC17</strain>
    </source>
</reference>
<evidence type="ECO:0000256" key="3">
    <source>
        <dbReference type="ARBA" id="ARBA00022679"/>
    </source>
</evidence>
<dbReference type="PANTHER" id="PTHR43667">
    <property type="entry name" value="CYCLOPROPANE-FATTY-ACYL-PHOSPHOLIPID SYNTHASE"/>
    <property type="match status" value="1"/>
</dbReference>
<evidence type="ECO:0000256" key="5">
    <source>
        <dbReference type="ARBA" id="ARBA00023098"/>
    </source>
</evidence>
<evidence type="ECO:0008006" key="8">
    <source>
        <dbReference type="Google" id="ProtNLM"/>
    </source>
</evidence>
<keyword evidence="3" id="KW-0808">Transferase</keyword>
<name>A0ABM7GQ11_9GAMM</name>
<evidence type="ECO:0000313" key="6">
    <source>
        <dbReference type="EMBL" id="BBI52794.1"/>
    </source>
</evidence>
<organism evidence="6 7">
    <name type="scientific">Vreelandella olivaria</name>
    <dbReference type="NCBI Taxonomy" id="390919"/>
    <lineage>
        <taxon>Bacteria</taxon>
        <taxon>Pseudomonadati</taxon>
        <taxon>Pseudomonadota</taxon>
        <taxon>Gammaproteobacteria</taxon>
        <taxon>Oceanospirillales</taxon>
        <taxon>Halomonadaceae</taxon>
        <taxon>Vreelandella</taxon>
    </lineage>
</organism>
<comment type="similarity">
    <text evidence="1">Belongs to the CFA/CMAS family.</text>
</comment>
<proteinExistence type="inferred from homology"/>
<dbReference type="SUPFAM" id="SSF53335">
    <property type="entry name" value="S-adenosyl-L-methionine-dependent methyltransferases"/>
    <property type="match status" value="1"/>
</dbReference>
<sequence>MGQIMDAAEALFVIEDLHNFGADYDRTLMAWHNNFERHWPTFASQYGERFYRMWRYYLLSCAGAFRAREIHLWQLVMSKQGCWEGTPGLVKCLLWWLWY</sequence>
<dbReference type="InterPro" id="IPR050723">
    <property type="entry name" value="CFA/CMAS"/>
</dbReference>
<dbReference type="PANTHER" id="PTHR43667:SF1">
    <property type="entry name" value="CYCLOPROPANE-FATTY-ACYL-PHOSPHOLIPID SYNTHASE"/>
    <property type="match status" value="1"/>
</dbReference>
<dbReference type="InterPro" id="IPR029063">
    <property type="entry name" value="SAM-dependent_MTases_sf"/>
</dbReference>
<evidence type="ECO:0000256" key="4">
    <source>
        <dbReference type="ARBA" id="ARBA00022691"/>
    </source>
</evidence>
<gene>
    <name evidence="6" type="ORF">HORIV_52150</name>
</gene>
<keyword evidence="2" id="KW-0489">Methyltransferase</keyword>
<evidence type="ECO:0000313" key="7">
    <source>
        <dbReference type="Proteomes" id="UP000289555"/>
    </source>
</evidence>
<keyword evidence="7" id="KW-1185">Reference proteome</keyword>
<evidence type="ECO:0000256" key="2">
    <source>
        <dbReference type="ARBA" id="ARBA00022603"/>
    </source>
</evidence>
<evidence type="ECO:0000256" key="1">
    <source>
        <dbReference type="ARBA" id="ARBA00010815"/>
    </source>
</evidence>
<accession>A0ABM7GQ11</accession>
<keyword evidence="4" id="KW-0949">S-adenosyl-L-methionine</keyword>